<evidence type="ECO:0000256" key="1">
    <source>
        <dbReference type="ARBA" id="ARBA00004613"/>
    </source>
</evidence>
<organism evidence="7 8">
    <name type="scientific">Gouania willdenowi</name>
    <name type="common">Blunt-snouted clingfish</name>
    <name type="synonym">Lepadogaster willdenowi</name>
    <dbReference type="NCBI Taxonomy" id="441366"/>
    <lineage>
        <taxon>Eukaryota</taxon>
        <taxon>Metazoa</taxon>
        <taxon>Chordata</taxon>
        <taxon>Craniata</taxon>
        <taxon>Vertebrata</taxon>
        <taxon>Euteleostomi</taxon>
        <taxon>Actinopterygii</taxon>
        <taxon>Neopterygii</taxon>
        <taxon>Teleostei</taxon>
        <taxon>Neoteleostei</taxon>
        <taxon>Acanthomorphata</taxon>
        <taxon>Ovalentaria</taxon>
        <taxon>Blenniimorphae</taxon>
        <taxon>Blenniiformes</taxon>
        <taxon>Gobiesocoidei</taxon>
        <taxon>Gobiesocidae</taxon>
        <taxon>Gobiesocinae</taxon>
        <taxon>Gouania</taxon>
    </lineage>
</organism>
<dbReference type="AlphaFoldDB" id="A0A8C5HY83"/>
<name>A0A8C5HY83_GOUWI</name>
<accession>A0A8C5HY83</accession>
<evidence type="ECO:0000313" key="8">
    <source>
        <dbReference type="Proteomes" id="UP000694680"/>
    </source>
</evidence>
<dbReference type="SMART" id="SM00277">
    <property type="entry name" value="GRAN"/>
    <property type="match status" value="2"/>
</dbReference>
<evidence type="ECO:0000256" key="5">
    <source>
        <dbReference type="SAM" id="SignalP"/>
    </source>
</evidence>
<dbReference type="Pfam" id="PF00396">
    <property type="entry name" value="Granulin"/>
    <property type="match status" value="2"/>
</dbReference>
<dbReference type="GO" id="GO:0005576">
    <property type="term" value="C:extracellular region"/>
    <property type="evidence" value="ECO:0007669"/>
    <property type="project" value="UniProtKB-SubCell"/>
</dbReference>
<evidence type="ECO:0000256" key="3">
    <source>
        <dbReference type="ARBA" id="ARBA00022525"/>
    </source>
</evidence>
<feature type="signal peptide" evidence="5">
    <location>
        <begin position="1"/>
        <end position="19"/>
    </location>
</feature>
<sequence length="208" mass="23516">INSHTVCVFFFFFLSRAKDNNITCNGTSLCPDGCTCCMGTVQKWECCPLPQAVCCADYRHCCPHGQRCNLANQRCDTDLESMPWFEKIPAIQRKDVVVKDVEVKEVKVKNVSCDQTAACPDKTTCCKTLDGGWGCCPFPNAVCCSDYRHCCPHGQKCNLEKQRCDTDLQSLPWFEKIPANQRKNVEVKDVPFSAWFEKIPANPEKDVR</sequence>
<dbReference type="InterPro" id="IPR037277">
    <property type="entry name" value="Granulin_sf"/>
</dbReference>
<feature type="chain" id="PRO_5034085086" description="Granulins domain-containing protein" evidence="5">
    <location>
        <begin position="20"/>
        <end position="208"/>
    </location>
</feature>
<evidence type="ECO:0000259" key="6">
    <source>
        <dbReference type="PROSITE" id="PS00799"/>
    </source>
</evidence>
<reference evidence="7" key="3">
    <citation type="submission" date="2025-09" db="UniProtKB">
        <authorList>
            <consortium name="Ensembl"/>
        </authorList>
    </citation>
    <scope>IDENTIFICATION</scope>
</reference>
<dbReference type="Proteomes" id="UP000694680">
    <property type="component" value="Chromosome 8"/>
</dbReference>
<proteinExistence type="inferred from homology"/>
<dbReference type="SUPFAM" id="SSF57277">
    <property type="entry name" value="Granulin repeat"/>
    <property type="match status" value="2"/>
</dbReference>
<dbReference type="FunFam" id="2.10.25.160:FF:000001">
    <property type="entry name" value="Granulin precursor"/>
    <property type="match status" value="1"/>
</dbReference>
<dbReference type="PANTHER" id="PTHR12274">
    <property type="entry name" value="GRANULIN"/>
    <property type="match status" value="1"/>
</dbReference>
<dbReference type="Ensembl" id="ENSGWIT00000054475.1">
    <property type="protein sequence ID" value="ENSGWIP00000050435.1"/>
    <property type="gene ID" value="ENSGWIG00000024511.1"/>
</dbReference>
<feature type="domain" description="Granulins" evidence="6">
    <location>
        <begin position="55"/>
        <end position="68"/>
    </location>
</feature>
<dbReference type="InterPro" id="IPR000118">
    <property type="entry name" value="Granulin"/>
</dbReference>
<dbReference type="PANTHER" id="PTHR12274:SF7">
    <property type="entry name" value="GRANULINS"/>
    <property type="match status" value="1"/>
</dbReference>
<protein>
    <recommendedName>
        <fullName evidence="6">Granulins domain-containing protein</fullName>
    </recommendedName>
</protein>
<keyword evidence="3" id="KW-0964">Secreted</keyword>
<dbReference type="Gene3D" id="2.10.25.160">
    <property type="entry name" value="Granulin"/>
    <property type="match status" value="2"/>
</dbReference>
<keyword evidence="4" id="KW-1015">Disulfide bond</keyword>
<evidence type="ECO:0000256" key="4">
    <source>
        <dbReference type="ARBA" id="ARBA00023157"/>
    </source>
</evidence>
<dbReference type="InterPro" id="IPR039036">
    <property type="entry name" value="Granulin_fam"/>
</dbReference>
<evidence type="ECO:0000256" key="2">
    <source>
        <dbReference type="ARBA" id="ARBA00010093"/>
    </source>
</evidence>
<dbReference type="PROSITE" id="PS00799">
    <property type="entry name" value="GRANULINS"/>
    <property type="match status" value="2"/>
</dbReference>
<comment type="similarity">
    <text evidence="2">Belongs to the granulin family.</text>
</comment>
<comment type="subcellular location">
    <subcellularLocation>
        <location evidence="1">Secreted</location>
    </subcellularLocation>
</comment>
<evidence type="ECO:0000313" key="7">
    <source>
        <dbReference type="Ensembl" id="ENSGWIP00000050435.1"/>
    </source>
</evidence>
<keyword evidence="5" id="KW-0732">Signal</keyword>
<feature type="domain" description="Granulins" evidence="6">
    <location>
        <begin position="144"/>
        <end position="157"/>
    </location>
</feature>
<reference evidence="7" key="2">
    <citation type="submission" date="2025-08" db="UniProtKB">
        <authorList>
            <consortium name="Ensembl"/>
        </authorList>
    </citation>
    <scope>IDENTIFICATION</scope>
</reference>
<reference evidence="7" key="1">
    <citation type="submission" date="2020-06" db="EMBL/GenBank/DDBJ databases">
        <authorList>
            <consortium name="Wellcome Sanger Institute Data Sharing"/>
        </authorList>
    </citation>
    <scope>NUCLEOTIDE SEQUENCE [LARGE SCALE GENOMIC DNA]</scope>
</reference>
<keyword evidence="8" id="KW-1185">Reference proteome</keyword>